<gene>
    <name evidence="2" type="ORF">DDE18_19460</name>
</gene>
<keyword evidence="3" id="KW-1185">Reference proteome</keyword>
<dbReference type="RefSeq" id="WP_116573938.1">
    <property type="nucleotide sequence ID" value="NZ_QDGZ01000010.1"/>
</dbReference>
<evidence type="ECO:0000313" key="2">
    <source>
        <dbReference type="EMBL" id="PVG81012.1"/>
    </source>
</evidence>
<name>A0A2T8F5Q8_9ACTN</name>
<sequence>MARQRWLEIAAIFAALGGALWLVKLGFVAAASGGENAAIATCYLGGWAFMCVGSTWAGTRLALHRPVVVLAILVLLSPLLVFVSYTLIDALAQPSLGQLGPAWFEAEAGIIVTGLIWLLLGLAALRWSRLGRSRVGQT</sequence>
<keyword evidence="1" id="KW-0472">Membrane</keyword>
<proteinExistence type="predicted"/>
<dbReference type="EMBL" id="QDGZ01000010">
    <property type="protein sequence ID" value="PVG81012.1"/>
    <property type="molecule type" value="Genomic_DNA"/>
</dbReference>
<keyword evidence="1" id="KW-1133">Transmembrane helix</keyword>
<feature type="transmembrane region" description="Helical" evidence="1">
    <location>
        <begin position="108"/>
        <end position="125"/>
    </location>
</feature>
<feature type="transmembrane region" description="Helical" evidence="1">
    <location>
        <begin position="68"/>
        <end position="88"/>
    </location>
</feature>
<keyword evidence="1" id="KW-0812">Transmembrane</keyword>
<feature type="transmembrane region" description="Helical" evidence="1">
    <location>
        <begin position="37"/>
        <end position="56"/>
    </location>
</feature>
<comment type="caution">
    <text evidence="2">The sequence shown here is derived from an EMBL/GenBank/DDBJ whole genome shotgun (WGS) entry which is preliminary data.</text>
</comment>
<protein>
    <submittedName>
        <fullName evidence="2">Uncharacterized protein</fullName>
    </submittedName>
</protein>
<accession>A0A2T8F5Q8</accession>
<evidence type="ECO:0000256" key="1">
    <source>
        <dbReference type="SAM" id="Phobius"/>
    </source>
</evidence>
<feature type="transmembrane region" description="Helical" evidence="1">
    <location>
        <begin position="7"/>
        <end position="31"/>
    </location>
</feature>
<reference evidence="2 3" key="1">
    <citation type="submission" date="2018-04" db="EMBL/GenBank/DDBJ databases">
        <title>Genome of Nocardioides gansuensis WSJ-1.</title>
        <authorList>
            <person name="Wu S."/>
            <person name="Wang G."/>
        </authorList>
    </citation>
    <scope>NUCLEOTIDE SEQUENCE [LARGE SCALE GENOMIC DNA]</scope>
    <source>
        <strain evidence="2 3">WSJ-1</strain>
    </source>
</reference>
<dbReference type="Proteomes" id="UP000246018">
    <property type="component" value="Unassembled WGS sequence"/>
</dbReference>
<dbReference type="AlphaFoldDB" id="A0A2T8F5Q8"/>
<organism evidence="2 3">
    <name type="scientific">Nocardioides gansuensis</name>
    <dbReference type="NCBI Taxonomy" id="2138300"/>
    <lineage>
        <taxon>Bacteria</taxon>
        <taxon>Bacillati</taxon>
        <taxon>Actinomycetota</taxon>
        <taxon>Actinomycetes</taxon>
        <taxon>Propionibacteriales</taxon>
        <taxon>Nocardioidaceae</taxon>
        <taxon>Nocardioides</taxon>
    </lineage>
</organism>
<evidence type="ECO:0000313" key="3">
    <source>
        <dbReference type="Proteomes" id="UP000246018"/>
    </source>
</evidence>